<accession>A0AAV4ZXE5</accession>
<dbReference type="Proteomes" id="UP001050691">
    <property type="component" value="Unassembled WGS sequence"/>
</dbReference>
<evidence type="ECO:0000313" key="1">
    <source>
        <dbReference type="EMBL" id="GJJ06766.1"/>
    </source>
</evidence>
<name>A0AAV4ZXE5_9AGAM</name>
<gene>
    <name evidence="1" type="ORF">Clacol_000962</name>
</gene>
<evidence type="ECO:0000313" key="2">
    <source>
        <dbReference type="Proteomes" id="UP001050691"/>
    </source>
</evidence>
<dbReference type="EMBL" id="BPWL01000001">
    <property type="protein sequence ID" value="GJJ06766.1"/>
    <property type="molecule type" value="Genomic_DNA"/>
</dbReference>
<organism evidence="1 2">
    <name type="scientific">Clathrus columnatus</name>
    <dbReference type="NCBI Taxonomy" id="1419009"/>
    <lineage>
        <taxon>Eukaryota</taxon>
        <taxon>Fungi</taxon>
        <taxon>Dikarya</taxon>
        <taxon>Basidiomycota</taxon>
        <taxon>Agaricomycotina</taxon>
        <taxon>Agaricomycetes</taxon>
        <taxon>Phallomycetidae</taxon>
        <taxon>Phallales</taxon>
        <taxon>Clathraceae</taxon>
        <taxon>Clathrus</taxon>
    </lineage>
</organism>
<comment type="caution">
    <text evidence="1">The sequence shown here is derived from an EMBL/GenBank/DDBJ whole genome shotgun (WGS) entry which is preliminary data.</text>
</comment>
<reference evidence="1" key="1">
    <citation type="submission" date="2021-10" db="EMBL/GenBank/DDBJ databases">
        <title>De novo Genome Assembly of Clathrus columnatus (Basidiomycota, Fungi) Using Illumina and Nanopore Sequence Data.</title>
        <authorList>
            <person name="Ogiso-Tanaka E."/>
            <person name="Itagaki H."/>
            <person name="Hosoya T."/>
            <person name="Hosaka K."/>
        </authorList>
    </citation>
    <scope>NUCLEOTIDE SEQUENCE</scope>
    <source>
        <strain evidence="1">MO-923</strain>
    </source>
</reference>
<protein>
    <submittedName>
        <fullName evidence="1">Uncharacterized protein</fullName>
    </submittedName>
</protein>
<keyword evidence="2" id="KW-1185">Reference proteome</keyword>
<dbReference type="AlphaFoldDB" id="A0AAV4ZXE5"/>
<proteinExistence type="predicted"/>
<sequence>MSCEAPDLRQNLDLAIERQKKILDLIYEWYKECVQSDPPPVSDPSILSYNSKVSYYYTSDVRNLRKVLKLVEQGLTAAVGGLPGVIIDFDSIVNLVAETLVSTTRHKIGESYGTCVMRKFAGEIGGQKCNFRPLVIAVAFNFAASEYHTSAPVTAFGYWVYLFVTEPESEEGHHHHHHHFKSIKGHTLTFELPTDIDIVGKRFITKEELDMHRPTSFTRDH</sequence>